<dbReference type="Pfam" id="PF07596">
    <property type="entry name" value="SBP_bac_10"/>
    <property type="match status" value="1"/>
</dbReference>
<keyword evidence="1" id="KW-1133">Transmembrane helix</keyword>
<name>A0ABT7PT99_9BACT</name>
<dbReference type="SUPFAM" id="SSF54523">
    <property type="entry name" value="Pili subunits"/>
    <property type="match status" value="1"/>
</dbReference>
<sequence>MKAHESRAFLREIWLINRPAFSLVELLVVIGVIAILIGLLLPAVQASREAARRMACSNNFKQIGIAIQNHHAAFRRFPVGSVAKEYPGSPTTPWTFYRWSAFALLTPYLEQSNIDAKLNLDKPLYTSGFGITPENIEGVRTLVPVFLCPSDSYRELHQSFAPINYGMCTGTGMGGGTPFDTDGVFFVNSKTGFQDVLDGASNTLAASESLLGVAGPQFRDPRYGYRFTFSAPISDQACENAPTWNYTDPRGFSWANGEYRNGLYNHYYTPNSHYPDCISPFLGGGFSKVYTPFGWKTARSHHYGGVNSLRVDGSVNFITDSVDLTIWRALSTRNGNEVVVHDH</sequence>
<evidence type="ECO:0000259" key="2">
    <source>
        <dbReference type="Pfam" id="PF07596"/>
    </source>
</evidence>
<organism evidence="3 4">
    <name type="scientific">Roseiconus lacunae</name>
    <dbReference type="NCBI Taxonomy" id="2605694"/>
    <lineage>
        <taxon>Bacteria</taxon>
        <taxon>Pseudomonadati</taxon>
        <taxon>Planctomycetota</taxon>
        <taxon>Planctomycetia</taxon>
        <taxon>Pirellulales</taxon>
        <taxon>Pirellulaceae</taxon>
        <taxon>Roseiconus</taxon>
    </lineage>
</organism>
<reference evidence="3 4" key="1">
    <citation type="submission" date="2023-06" db="EMBL/GenBank/DDBJ databases">
        <title>Roseiconus lacunae JC819 isolated from Gulf of Mannar region, Tamil Nadu.</title>
        <authorList>
            <person name="Pk S."/>
            <person name="Ch S."/>
            <person name="Ch V.R."/>
        </authorList>
    </citation>
    <scope>NUCLEOTIDE SEQUENCE [LARGE SCALE GENOMIC DNA]</scope>
    <source>
        <strain evidence="3 4">JC819</strain>
    </source>
</reference>
<feature type="domain" description="DUF1559" evidence="2">
    <location>
        <begin position="45"/>
        <end position="324"/>
    </location>
</feature>
<evidence type="ECO:0000256" key="1">
    <source>
        <dbReference type="SAM" id="Phobius"/>
    </source>
</evidence>
<feature type="transmembrane region" description="Helical" evidence="1">
    <location>
        <begin position="20"/>
        <end position="44"/>
    </location>
</feature>
<dbReference type="RefSeq" id="WP_289167501.1">
    <property type="nucleotide sequence ID" value="NZ_JASZZN010000040.1"/>
</dbReference>
<accession>A0ABT7PT99</accession>
<dbReference type="InterPro" id="IPR012902">
    <property type="entry name" value="N_methyl_site"/>
</dbReference>
<evidence type="ECO:0000313" key="3">
    <source>
        <dbReference type="EMBL" id="MDM4019366.1"/>
    </source>
</evidence>
<dbReference type="Gene3D" id="3.30.700.10">
    <property type="entry name" value="Glycoprotein, Type 4 Pilin"/>
    <property type="match status" value="1"/>
</dbReference>
<keyword evidence="1" id="KW-0472">Membrane</keyword>
<protein>
    <submittedName>
        <fullName evidence="3">DUF1559 domain-containing protein</fullName>
    </submittedName>
</protein>
<dbReference type="InterPro" id="IPR045584">
    <property type="entry name" value="Pilin-like"/>
</dbReference>
<evidence type="ECO:0000313" key="4">
    <source>
        <dbReference type="Proteomes" id="UP001239462"/>
    </source>
</evidence>
<gene>
    <name evidence="3" type="ORF">QTN89_28180</name>
</gene>
<keyword evidence="1" id="KW-0812">Transmembrane</keyword>
<dbReference type="InterPro" id="IPR011453">
    <property type="entry name" value="DUF1559"/>
</dbReference>
<dbReference type="EMBL" id="JASZZN010000040">
    <property type="protein sequence ID" value="MDM4019366.1"/>
    <property type="molecule type" value="Genomic_DNA"/>
</dbReference>
<dbReference type="PANTHER" id="PTHR30093">
    <property type="entry name" value="GENERAL SECRETION PATHWAY PROTEIN G"/>
    <property type="match status" value="1"/>
</dbReference>
<dbReference type="PANTHER" id="PTHR30093:SF2">
    <property type="entry name" value="TYPE II SECRETION SYSTEM PROTEIN H"/>
    <property type="match status" value="1"/>
</dbReference>
<dbReference type="Proteomes" id="UP001239462">
    <property type="component" value="Unassembled WGS sequence"/>
</dbReference>
<dbReference type="NCBIfam" id="TIGR02532">
    <property type="entry name" value="IV_pilin_GFxxxE"/>
    <property type="match status" value="1"/>
</dbReference>
<keyword evidence="4" id="KW-1185">Reference proteome</keyword>
<proteinExistence type="predicted"/>
<comment type="caution">
    <text evidence="3">The sequence shown here is derived from an EMBL/GenBank/DDBJ whole genome shotgun (WGS) entry which is preliminary data.</text>
</comment>